<dbReference type="PANTHER" id="PTHR30627:SF2">
    <property type="entry name" value="PEPTIDOGLYCAN D,D-TRANSPEPTIDASE MRDA"/>
    <property type="match status" value="1"/>
</dbReference>
<comment type="caution">
    <text evidence="18">The sequence shown here is derived from an EMBL/GenBank/DDBJ whole genome shotgun (WGS) entry which is preliminary data.</text>
</comment>
<keyword evidence="6" id="KW-1003">Cell membrane</keyword>
<evidence type="ECO:0000256" key="10">
    <source>
        <dbReference type="ARBA" id="ARBA00022989"/>
    </source>
</evidence>
<accession>A0ABS4CV95</accession>
<dbReference type="InterPro" id="IPR001460">
    <property type="entry name" value="PCN-bd_Tpept"/>
</dbReference>
<dbReference type="EC" id="3.4.16.4" evidence="5"/>
<evidence type="ECO:0000256" key="14">
    <source>
        <dbReference type="SAM" id="MobiDB-lite"/>
    </source>
</evidence>
<dbReference type="SUPFAM" id="SSF56601">
    <property type="entry name" value="beta-lactamase/transpeptidase-like"/>
    <property type="match status" value="1"/>
</dbReference>
<evidence type="ECO:0000256" key="6">
    <source>
        <dbReference type="ARBA" id="ARBA00022475"/>
    </source>
</evidence>
<keyword evidence="9" id="KW-0573">Peptidoglycan synthesis</keyword>
<dbReference type="InterPro" id="IPR050515">
    <property type="entry name" value="Beta-lactam/transpept"/>
</dbReference>
<dbReference type="Gene3D" id="3.40.710.10">
    <property type="entry name" value="DD-peptidase/beta-lactamase superfamily"/>
    <property type="match status" value="1"/>
</dbReference>
<comment type="pathway">
    <text evidence="3">Cell wall biogenesis; peptidoglycan biosynthesis.</text>
</comment>
<evidence type="ECO:0000256" key="13">
    <source>
        <dbReference type="ARBA" id="ARBA00034000"/>
    </source>
</evidence>
<keyword evidence="12" id="KW-0961">Cell wall biogenesis/degradation</keyword>
<evidence type="ECO:0000256" key="5">
    <source>
        <dbReference type="ARBA" id="ARBA00012448"/>
    </source>
</evidence>
<sequence length="707" mass="79135">MNKKTYKKIMPIRLHLLFLFAFIIFTGVIIRLGIVQIVYGQDYTNEVEKQEDVDVSNSVPRGKIYDRNFNTMVGNSPLNAITYTRSASTTQEERLEVAKKLSKMIKLGTDKITERDKKDYWILTNSEKAKSLITSEDRQKLEDGKIAEEDLYQLQLERITEEKLSELTDEDLKVLAIKRQMDQGYPLNPQFIKNKDVTTEELAYVSEHLDELPGVNVTKDWDREYPNKDLLRSLLGQVSKTNEGLPQSLLDHYLSLGYSRNDRVGKSYLELQYENVLQGQKEKIKNVTDRSGNVVDSQVINQGKAGKDLILTIDIDMQKEVEAIIEDELRKAKQKPGTALLDRAFVVMTDPKNGDLISIAGKQVKNKNGKLAFDDYALGAMTSSYAMGSSVKGATVLTGYETGAIQPGTIQTDEPLYIKGSPPKKSVTTMGPVNDLTALMRSSNVYMFKTAIEIGNGTYKRSEPLSIDPKAFNTFRYYFNQFGLGVKTGIDLPNEAAGLKGAKTDPGFLLDLSIGQYDTYTPLQMAQYVSTIANGGYRMQPHLVKEIREPNPDKGIGSVIDSVDPKTLNRIDMSDSEIKRVQQGFKLVMQGPNGTASSQFSSKSYNPAGKTGTAQAFYDGPNKDKFLTPTYNTTLVGYAPADNPEVAFSVVVPWAYEDYSDKHSITNNIGERILDKYFELKSKQSKENTANKNLDKIEDEANTQLNE</sequence>
<evidence type="ECO:0000259" key="17">
    <source>
        <dbReference type="Pfam" id="PF03717"/>
    </source>
</evidence>
<evidence type="ECO:0000256" key="8">
    <source>
        <dbReference type="ARBA" id="ARBA00022960"/>
    </source>
</evidence>
<evidence type="ECO:0000256" key="1">
    <source>
        <dbReference type="ARBA" id="ARBA00004167"/>
    </source>
</evidence>
<evidence type="ECO:0000256" key="11">
    <source>
        <dbReference type="ARBA" id="ARBA00023136"/>
    </source>
</evidence>
<protein>
    <recommendedName>
        <fullName evidence="5">serine-type D-Ala-D-Ala carboxypeptidase</fullName>
        <ecNumber evidence="5">3.4.16.4</ecNumber>
    </recommendedName>
</protein>
<evidence type="ECO:0000256" key="9">
    <source>
        <dbReference type="ARBA" id="ARBA00022984"/>
    </source>
</evidence>
<reference evidence="18 19" key="1">
    <citation type="submission" date="2021-01" db="EMBL/GenBank/DDBJ databases">
        <title>Genomic Encyclopedia of Type Strains, Phase IV (KMG-IV): sequencing the most valuable type-strain genomes for metagenomic binning, comparative biology and taxonomic classification.</title>
        <authorList>
            <person name="Goeker M."/>
        </authorList>
    </citation>
    <scope>NUCLEOTIDE SEQUENCE [LARGE SCALE GENOMIC DNA]</scope>
    <source>
        <strain evidence="18 19">DSM 103394</strain>
    </source>
</reference>
<keyword evidence="18" id="KW-0131">Cell cycle</keyword>
<name>A0ABS4CV95_9BACI</name>
<dbReference type="RefSeq" id="WP_082363878.1">
    <property type="nucleotide sequence ID" value="NZ_JAFDST010000001.1"/>
</dbReference>
<evidence type="ECO:0000313" key="19">
    <source>
        <dbReference type="Proteomes" id="UP000674416"/>
    </source>
</evidence>
<evidence type="ECO:0000313" key="18">
    <source>
        <dbReference type="EMBL" id="MBP1080682.1"/>
    </source>
</evidence>
<comment type="subcellular location">
    <subcellularLocation>
        <location evidence="2">Cell membrane</location>
    </subcellularLocation>
    <subcellularLocation>
        <location evidence="1">Membrane</location>
        <topology evidence="1">Single-pass membrane protein</topology>
    </subcellularLocation>
</comment>
<evidence type="ECO:0000256" key="7">
    <source>
        <dbReference type="ARBA" id="ARBA00022692"/>
    </source>
</evidence>
<evidence type="ECO:0000259" key="16">
    <source>
        <dbReference type="Pfam" id="PF00905"/>
    </source>
</evidence>
<keyword evidence="19" id="KW-1185">Reference proteome</keyword>
<keyword evidence="7 15" id="KW-0812">Transmembrane</keyword>
<dbReference type="Pfam" id="PF00905">
    <property type="entry name" value="Transpeptidase"/>
    <property type="match status" value="1"/>
</dbReference>
<dbReference type="InterPro" id="IPR012338">
    <property type="entry name" value="Beta-lactam/transpept-like"/>
</dbReference>
<dbReference type="EMBL" id="JAFDST010000001">
    <property type="protein sequence ID" value="MBP1080682.1"/>
    <property type="molecule type" value="Genomic_DNA"/>
</dbReference>
<comment type="catalytic activity">
    <reaction evidence="13">
        <text>Preferential cleavage: (Ac)2-L-Lys-D-Ala-|-D-Ala. Also transpeptidation of peptidyl-alanyl moieties that are N-acyl substituents of D-alanine.</text>
        <dbReference type="EC" id="3.4.16.4"/>
    </reaction>
</comment>
<feature type="domain" description="Penicillin-binding protein transpeptidase" evidence="16">
    <location>
        <begin position="345"/>
        <end position="673"/>
    </location>
</feature>
<keyword evidence="18" id="KW-0132">Cell division</keyword>
<dbReference type="PANTHER" id="PTHR30627">
    <property type="entry name" value="PEPTIDOGLYCAN D,D-TRANSPEPTIDASE"/>
    <property type="match status" value="1"/>
</dbReference>
<dbReference type="InterPro" id="IPR005311">
    <property type="entry name" value="PBP_dimer"/>
</dbReference>
<evidence type="ECO:0000256" key="15">
    <source>
        <dbReference type="SAM" id="Phobius"/>
    </source>
</evidence>
<gene>
    <name evidence="18" type="ORF">JOC74_001170</name>
</gene>
<organism evidence="18 19">
    <name type="scientific">Bacillus capparidis</name>
    <dbReference type="NCBI Taxonomy" id="1840411"/>
    <lineage>
        <taxon>Bacteria</taxon>
        <taxon>Bacillati</taxon>
        <taxon>Bacillota</taxon>
        <taxon>Bacilli</taxon>
        <taxon>Bacillales</taxon>
        <taxon>Bacillaceae</taxon>
        <taxon>Bacillus</taxon>
    </lineage>
</organism>
<keyword evidence="11 15" id="KW-0472">Membrane</keyword>
<feature type="domain" description="Penicillin-binding protein dimerisation" evidence="17">
    <location>
        <begin position="58"/>
        <end position="297"/>
    </location>
</feature>
<evidence type="ECO:0000256" key="2">
    <source>
        <dbReference type="ARBA" id="ARBA00004236"/>
    </source>
</evidence>
<comment type="similarity">
    <text evidence="4">Belongs to the transpeptidase family.</text>
</comment>
<dbReference type="Proteomes" id="UP000674416">
    <property type="component" value="Unassembled WGS sequence"/>
</dbReference>
<dbReference type="GO" id="GO:0051301">
    <property type="term" value="P:cell division"/>
    <property type="evidence" value="ECO:0007669"/>
    <property type="project" value="UniProtKB-KW"/>
</dbReference>
<proteinExistence type="inferred from homology"/>
<dbReference type="Gene3D" id="1.10.10.1230">
    <property type="entry name" value="Penicillin-binding protein, N-terminal non-catalytic domain, head sub-domain"/>
    <property type="match status" value="1"/>
</dbReference>
<keyword evidence="10 15" id="KW-1133">Transmembrane helix</keyword>
<dbReference type="SUPFAM" id="SSF56519">
    <property type="entry name" value="Penicillin binding protein dimerisation domain"/>
    <property type="match status" value="1"/>
</dbReference>
<feature type="region of interest" description="Disordered" evidence="14">
    <location>
        <begin position="685"/>
        <end position="707"/>
    </location>
</feature>
<evidence type="ECO:0000256" key="12">
    <source>
        <dbReference type="ARBA" id="ARBA00023316"/>
    </source>
</evidence>
<feature type="transmembrane region" description="Helical" evidence="15">
    <location>
        <begin position="12"/>
        <end position="34"/>
    </location>
</feature>
<evidence type="ECO:0000256" key="3">
    <source>
        <dbReference type="ARBA" id="ARBA00004752"/>
    </source>
</evidence>
<dbReference type="InterPro" id="IPR036138">
    <property type="entry name" value="PBP_dimer_sf"/>
</dbReference>
<keyword evidence="8" id="KW-0133">Cell shape</keyword>
<dbReference type="Pfam" id="PF03717">
    <property type="entry name" value="PBP_dimer"/>
    <property type="match status" value="1"/>
</dbReference>
<evidence type="ECO:0000256" key="4">
    <source>
        <dbReference type="ARBA" id="ARBA00007171"/>
    </source>
</evidence>
<dbReference type="Gene3D" id="3.90.1310.10">
    <property type="entry name" value="Penicillin-binding protein 2a (Domain 2)"/>
    <property type="match status" value="1"/>
</dbReference>